<evidence type="ECO:0000313" key="11">
    <source>
        <dbReference type="EMBL" id="CAD5118903.1"/>
    </source>
</evidence>
<feature type="domain" description="Rhodanese" evidence="10">
    <location>
        <begin position="431"/>
        <end position="530"/>
    </location>
</feature>
<dbReference type="GO" id="GO:0000086">
    <property type="term" value="P:G2/M transition of mitotic cell cycle"/>
    <property type="evidence" value="ECO:0007669"/>
    <property type="project" value="TreeGrafter"/>
</dbReference>
<evidence type="ECO:0000259" key="10">
    <source>
        <dbReference type="PROSITE" id="PS50206"/>
    </source>
</evidence>
<evidence type="ECO:0000256" key="6">
    <source>
        <dbReference type="ARBA" id="ARBA00023306"/>
    </source>
</evidence>
<keyword evidence="6 8" id="KW-0131">Cell cycle</keyword>
<comment type="catalytic activity">
    <reaction evidence="7 8">
        <text>O-phospho-L-tyrosyl-[protein] + H2O = L-tyrosyl-[protein] + phosphate</text>
        <dbReference type="Rhea" id="RHEA:10684"/>
        <dbReference type="Rhea" id="RHEA-COMP:10136"/>
        <dbReference type="Rhea" id="RHEA-COMP:20101"/>
        <dbReference type="ChEBI" id="CHEBI:15377"/>
        <dbReference type="ChEBI" id="CHEBI:43474"/>
        <dbReference type="ChEBI" id="CHEBI:46858"/>
        <dbReference type="ChEBI" id="CHEBI:61978"/>
        <dbReference type="EC" id="3.1.3.48"/>
    </reaction>
</comment>
<dbReference type="GO" id="GO:0110032">
    <property type="term" value="P:positive regulation of G2/MI transition of meiotic cell cycle"/>
    <property type="evidence" value="ECO:0007669"/>
    <property type="project" value="TreeGrafter"/>
</dbReference>
<dbReference type="GO" id="GO:0005634">
    <property type="term" value="C:nucleus"/>
    <property type="evidence" value="ECO:0007669"/>
    <property type="project" value="TreeGrafter"/>
</dbReference>
<evidence type="ECO:0000256" key="4">
    <source>
        <dbReference type="ARBA" id="ARBA00022801"/>
    </source>
</evidence>
<feature type="region of interest" description="Disordered" evidence="9">
    <location>
        <begin position="201"/>
        <end position="220"/>
    </location>
</feature>
<evidence type="ECO:0000313" key="12">
    <source>
        <dbReference type="Proteomes" id="UP000549394"/>
    </source>
</evidence>
<feature type="region of interest" description="Disordered" evidence="9">
    <location>
        <begin position="1"/>
        <end position="20"/>
    </location>
</feature>
<sequence length="583" mass="65715">MEEKNNSVFNLSFLSTGDGTPHQGKELKTAIGFSPVTELALSFKDMSASSGSSYEETPVRKLCLNDTNTPPSTGLRRTKSSTFGNNDGDGELGELKGSSFQRTKSMPVNPSSSFLHAPSPFNTTAEDSDSSKKHSDEEYSPPRFPALDDSSESQSSPEQLPSSSALPMDDGESRDSGISENFQITSSASFIPSYPFKQLDSRKPFSDRTNFRRSTSTPLSSLTNRFKSRSLSVTSADKTSCQNSPARTEQMDDGFVDLMEQQNAMLTSFEMSASEGIQELMNSSQLPLPHSVHDKENTPCSRFERCSTRRIPYKRYKTFDVNRPLPKLPIASKRESEGQMSESKRRKSITEESPKKTFQRKTPPFILHRSLSEPECNLLCKALDNEQHLVGDYTRPPTLPIVPGKHQLKSVSCETVAKLVNGDLGDIKYDIIDCRYPYEYDGGHINGSLNLFLRQQIQAELFDRILSGDMSEKVLIFHCEFSSERGPKLAKHTREMDRSQNHYPRLHYPEIYIMDGGYKEFYEVAKDLCLPRSYVPMLHPDRSDDLKYFRARAKSENDDKEFAKKSKRGGLKRQKSSCRKLIS</sequence>
<feature type="region of interest" description="Disordered" evidence="9">
    <location>
        <begin position="47"/>
        <end position="178"/>
    </location>
</feature>
<dbReference type="Proteomes" id="UP000549394">
    <property type="component" value="Unassembled WGS sequence"/>
</dbReference>
<dbReference type="PANTHER" id="PTHR10828">
    <property type="entry name" value="M-PHASE INDUCER PHOSPHATASE DUAL SPECIFICITY PHOSPHATASE CDC25"/>
    <property type="match status" value="1"/>
</dbReference>
<feature type="compositionally biased region" description="Basic and acidic residues" evidence="9">
    <location>
        <begin position="555"/>
        <end position="564"/>
    </location>
</feature>
<name>A0A7I8VT52_9ANNE</name>
<dbReference type="GO" id="GO:0004725">
    <property type="term" value="F:protein tyrosine phosphatase activity"/>
    <property type="evidence" value="ECO:0007669"/>
    <property type="project" value="UniProtKB-UniRule"/>
</dbReference>
<gene>
    <name evidence="11" type="ORF">DGYR_LOCUS7212</name>
</gene>
<dbReference type="FunFam" id="3.40.250.10:FF:000021">
    <property type="entry name" value="M-phase inducer phosphatase cdc-25.2"/>
    <property type="match status" value="1"/>
</dbReference>
<evidence type="ECO:0000256" key="3">
    <source>
        <dbReference type="ARBA" id="ARBA00022776"/>
    </source>
</evidence>
<dbReference type="PRINTS" id="PR00716">
    <property type="entry name" value="MPIPHPHTASE"/>
</dbReference>
<feature type="compositionally biased region" description="Low complexity" evidence="9">
    <location>
        <begin position="152"/>
        <end position="164"/>
    </location>
</feature>
<keyword evidence="4 8" id="KW-0378">Hydrolase</keyword>
<dbReference type="EC" id="3.1.3.48" evidence="8"/>
<keyword evidence="5 8" id="KW-0904">Protein phosphatase</keyword>
<feature type="compositionally biased region" description="Polar residues" evidence="9">
    <location>
        <begin position="1"/>
        <end position="18"/>
    </location>
</feature>
<keyword evidence="2 8" id="KW-0132">Cell division</keyword>
<organism evidence="11 12">
    <name type="scientific">Dimorphilus gyrociliatus</name>
    <dbReference type="NCBI Taxonomy" id="2664684"/>
    <lineage>
        <taxon>Eukaryota</taxon>
        <taxon>Metazoa</taxon>
        <taxon>Spiralia</taxon>
        <taxon>Lophotrochozoa</taxon>
        <taxon>Annelida</taxon>
        <taxon>Polychaeta</taxon>
        <taxon>Polychaeta incertae sedis</taxon>
        <taxon>Dinophilidae</taxon>
        <taxon>Dimorphilus</taxon>
    </lineage>
</organism>
<proteinExistence type="inferred from homology"/>
<comment type="similarity">
    <text evidence="1 8">Belongs to the MPI phosphatase family.</text>
</comment>
<evidence type="ECO:0000256" key="9">
    <source>
        <dbReference type="SAM" id="MobiDB-lite"/>
    </source>
</evidence>
<dbReference type="CDD" id="cd01530">
    <property type="entry name" value="Cdc25"/>
    <property type="match status" value="1"/>
</dbReference>
<feature type="region of interest" description="Disordered" evidence="9">
    <location>
        <begin position="327"/>
        <end position="360"/>
    </location>
</feature>
<dbReference type="OrthoDB" id="9999371at2759"/>
<dbReference type="AlphaFoldDB" id="A0A7I8VT52"/>
<keyword evidence="3 8" id="KW-0498">Mitosis</keyword>
<accession>A0A7I8VT52</accession>
<dbReference type="GO" id="GO:0005737">
    <property type="term" value="C:cytoplasm"/>
    <property type="evidence" value="ECO:0007669"/>
    <property type="project" value="TreeGrafter"/>
</dbReference>
<dbReference type="InterPro" id="IPR036873">
    <property type="entry name" value="Rhodanese-like_dom_sf"/>
</dbReference>
<dbReference type="SUPFAM" id="SSF52821">
    <property type="entry name" value="Rhodanese/Cell cycle control phosphatase"/>
    <property type="match status" value="1"/>
</dbReference>
<evidence type="ECO:0000256" key="8">
    <source>
        <dbReference type="RuleBase" id="RU368028"/>
    </source>
</evidence>
<dbReference type="EMBL" id="CAJFCJ010000009">
    <property type="protein sequence ID" value="CAD5118903.1"/>
    <property type="molecule type" value="Genomic_DNA"/>
</dbReference>
<comment type="function">
    <text evidence="8">Tyrosine protein phosphatase which functions as a dosage-dependent inducer of mitotic progression.</text>
</comment>
<dbReference type="InterPro" id="IPR001763">
    <property type="entry name" value="Rhodanese-like_dom"/>
</dbReference>
<dbReference type="GO" id="GO:0010971">
    <property type="term" value="P:positive regulation of G2/M transition of mitotic cell cycle"/>
    <property type="evidence" value="ECO:0007669"/>
    <property type="project" value="TreeGrafter"/>
</dbReference>
<dbReference type="PROSITE" id="PS50206">
    <property type="entry name" value="RHODANESE_3"/>
    <property type="match status" value="1"/>
</dbReference>
<feature type="region of interest" description="Disordered" evidence="9">
    <location>
        <begin position="555"/>
        <end position="583"/>
    </location>
</feature>
<evidence type="ECO:0000256" key="2">
    <source>
        <dbReference type="ARBA" id="ARBA00022618"/>
    </source>
</evidence>
<comment type="caution">
    <text evidence="11">The sequence shown here is derived from an EMBL/GenBank/DDBJ whole genome shotgun (WGS) entry which is preliminary data.</text>
</comment>
<protein>
    <recommendedName>
        <fullName evidence="8">M-phase inducer phosphatase</fullName>
        <ecNumber evidence="8">3.1.3.48</ecNumber>
    </recommendedName>
</protein>
<feature type="compositionally biased region" description="Basic and acidic residues" evidence="9">
    <location>
        <begin position="201"/>
        <end position="210"/>
    </location>
</feature>
<dbReference type="InterPro" id="IPR000751">
    <property type="entry name" value="MPI_Phosphatase"/>
</dbReference>
<feature type="compositionally biased region" description="Polar residues" evidence="9">
    <location>
        <begin position="98"/>
        <end position="125"/>
    </location>
</feature>
<dbReference type="PANTHER" id="PTHR10828:SF17">
    <property type="entry name" value="PROTEIN-TYROSINE-PHOSPHATASE"/>
    <property type="match status" value="1"/>
</dbReference>
<feature type="compositionally biased region" description="Basic residues" evidence="9">
    <location>
        <begin position="565"/>
        <end position="583"/>
    </location>
</feature>
<dbReference type="Pfam" id="PF00581">
    <property type="entry name" value="Rhodanese"/>
    <property type="match status" value="1"/>
</dbReference>
<dbReference type="GO" id="GO:0051301">
    <property type="term" value="P:cell division"/>
    <property type="evidence" value="ECO:0007669"/>
    <property type="project" value="UniProtKB-UniRule"/>
</dbReference>
<evidence type="ECO:0000256" key="7">
    <source>
        <dbReference type="ARBA" id="ARBA00051722"/>
    </source>
</evidence>
<dbReference type="SMART" id="SM00450">
    <property type="entry name" value="RHOD"/>
    <property type="match status" value="1"/>
</dbReference>
<keyword evidence="12" id="KW-1185">Reference proteome</keyword>
<evidence type="ECO:0000256" key="5">
    <source>
        <dbReference type="ARBA" id="ARBA00022912"/>
    </source>
</evidence>
<evidence type="ECO:0000256" key="1">
    <source>
        <dbReference type="ARBA" id="ARBA00011065"/>
    </source>
</evidence>
<reference evidence="11 12" key="1">
    <citation type="submission" date="2020-08" db="EMBL/GenBank/DDBJ databases">
        <authorList>
            <person name="Hejnol A."/>
        </authorList>
    </citation>
    <scope>NUCLEOTIDE SEQUENCE [LARGE SCALE GENOMIC DNA]</scope>
</reference>
<dbReference type="Gene3D" id="3.40.250.10">
    <property type="entry name" value="Rhodanese-like domain"/>
    <property type="match status" value="1"/>
</dbReference>